<evidence type="ECO:0000259" key="8">
    <source>
        <dbReference type="PROSITE" id="PS52029"/>
    </source>
</evidence>
<evidence type="ECO:0000256" key="1">
    <source>
        <dbReference type="ARBA" id="ARBA00004752"/>
    </source>
</evidence>
<feature type="chain" id="PRO_5045133734" evidence="7">
    <location>
        <begin position="22"/>
        <end position="268"/>
    </location>
</feature>
<evidence type="ECO:0000313" key="9">
    <source>
        <dbReference type="EMBL" id="MDN4472056.1"/>
    </source>
</evidence>
<proteinExistence type="predicted"/>
<keyword evidence="5 6" id="KW-0961">Cell wall biogenesis/degradation</keyword>
<evidence type="ECO:0000313" key="10">
    <source>
        <dbReference type="Proteomes" id="UP001172738"/>
    </source>
</evidence>
<evidence type="ECO:0000256" key="7">
    <source>
        <dbReference type="SAM" id="SignalP"/>
    </source>
</evidence>
<dbReference type="PROSITE" id="PS52029">
    <property type="entry name" value="LD_TPASE"/>
    <property type="match status" value="1"/>
</dbReference>
<dbReference type="EMBL" id="JAUHPV010000002">
    <property type="protein sequence ID" value="MDN4472056.1"/>
    <property type="molecule type" value="Genomic_DNA"/>
</dbReference>
<dbReference type="SUPFAM" id="SSF141523">
    <property type="entry name" value="L,D-transpeptidase catalytic domain-like"/>
    <property type="match status" value="1"/>
</dbReference>
<dbReference type="InterPro" id="IPR005490">
    <property type="entry name" value="LD_TPept_cat_dom"/>
</dbReference>
<keyword evidence="7" id="KW-0732">Signal</keyword>
<feature type="active site" description="Nucleophile" evidence="6">
    <location>
        <position position="240"/>
    </location>
</feature>
<dbReference type="CDD" id="cd16913">
    <property type="entry name" value="YkuD_like"/>
    <property type="match status" value="1"/>
</dbReference>
<gene>
    <name evidence="9" type="ORF">QQX04_03495</name>
</gene>
<dbReference type="Proteomes" id="UP001172738">
    <property type="component" value="Unassembled WGS sequence"/>
</dbReference>
<feature type="active site" description="Proton donor/acceptor" evidence="6">
    <location>
        <position position="224"/>
    </location>
</feature>
<evidence type="ECO:0000256" key="5">
    <source>
        <dbReference type="ARBA" id="ARBA00023316"/>
    </source>
</evidence>
<name>A0ABT8FYT1_9MICO</name>
<dbReference type="PANTHER" id="PTHR30582">
    <property type="entry name" value="L,D-TRANSPEPTIDASE"/>
    <property type="match status" value="1"/>
</dbReference>
<sequence length="268" mass="28691">MVRLTRLAKVAAATVAVLALAGCYTAPTPEEIEALHVSSDAEPAITADGGIVTFSPSEVEIETHLSYLATALEDSVDVYTEPNGEVQQTIAAEDVLTVPESTPLTFLVETRATGWYEVHLPVRPNGTMGWVRASDVDITTTNYWLEVSLTDYTLTGFLGTEQIFETTIAIGRSDRPTPGGVYYLRELLEVPDPDGIYGPYAYGLSGFQPVLDSFNGGDAVIGMHGTNEPERLGTDVSSGCIRMSNDAITELATQVGLPLGTPVFVDEL</sequence>
<evidence type="ECO:0000256" key="4">
    <source>
        <dbReference type="ARBA" id="ARBA00022984"/>
    </source>
</evidence>
<evidence type="ECO:0000256" key="2">
    <source>
        <dbReference type="ARBA" id="ARBA00022679"/>
    </source>
</evidence>
<dbReference type="Pfam" id="PF03734">
    <property type="entry name" value="YkuD"/>
    <property type="match status" value="1"/>
</dbReference>
<dbReference type="InterPro" id="IPR050979">
    <property type="entry name" value="LD-transpeptidase"/>
</dbReference>
<comment type="pathway">
    <text evidence="1 6">Cell wall biogenesis; peptidoglycan biosynthesis.</text>
</comment>
<protein>
    <submittedName>
        <fullName evidence="9">L,D-transpeptidase</fullName>
        <ecNumber evidence="9">2.-.-.-</ecNumber>
    </submittedName>
</protein>
<dbReference type="InterPro" id="IPR038063">
    <property type="entry name" value="Transpep_catalytic_dom"/>
</dbReference>
<keyword evidence="10" id="KW-1185">Reference proteome</keyword>
<reference evidence="9" key="1">
    <citation type="submission" date="2023-06" db="EMBL/GenBank/DDBJ databases">
        <title>SYSU T00b26.</title>
        <authorList>
            <person name="Gao L."/>
            <person name="Fang B.-Z."/>
            <person name="Li W.-J."/>
        </authorList>
    </citation>
    <scope>NUCLEOTIDE SEQUENCE</scope>
    <source>
        <strain evidence="9">SYSU T00b26</strain>
    </source>
</reference>
<organism evidence="9 10">
    <name type="scientific">Demequina zhanjiangensis</name>
    <dbReference type="NCBI Taxonomy" id="3051659"/>
    <lineage>
        <taxon>Bacteria</taxon>
        <taxon>Bacillati</taxon>
        <taxon>Actinomycetota</taxon>
        <taxon>Actinomycetes</taxon>
        <taxon>Micrococcales</taxon>
        <taxon>Demequinaceae</taxon>
        <taxon>Demequina</taxon>
    </lineage>
</organism>
<evidence type="ECO:0000256" key="6">
    <source>
        <dbReference type="PROSITE-ProRule" id="PRU01373"/>
    </source>
</evidence>
<feature type="signal peptide" evidence="7">
    <location>
        <begin position="1"/>
        <end position="21"/>
    </location>
</feature>
<keyword evidence="2 9" id="KW-0808">Transferase</keyword>
<dbReference type="GO" id="GO:0016740">
    <property type="term" value="F:transferase activity"/>
    <property type="evidence" value="ECO:0007669"/>
    <property type="project" value="UniProtKB-KW"/>
</dbReference>
<dbReference type="EC" id="2.-.-.-" evidence="9"/>
<dbReference type="Gene3D" id="2.40.440.10">
    <property type="entry name" value="L,D-transpeptidase catalytic domain-like"/>
    <property type="match status" value="1"/>
</dbReference>
<dbReference type="PROSITE" id="PS51257">
    <property type="entry name" value="PROKAR_LIPOPROTEIN"/>
    <property type="match status" value="1"/>
</dbReference>
<dbReference type="RefSeq" id="WP_301126323.1">
    <property type="nucleotide sequence ID" value="NZ_JAUHPV010000002.1"/>
</dbReference>
<accession>A0ABT8FYT1</accession>
<comment type="caution">
    <text evidence="9">The sequence shown here is derived from an EMBL/GenBank/DDBJ whole genome shotgun (WGS) entry which is preliminary data.</text>
</comment>
<keyword evidence="3 6" id="KW-0133">Cell shape</keyword>
<feature type="domain" description="L,D-TPase catalytic" evidence="8">
    <location>
        <begin position="143"/>
        <end position="266"/>
    </location>
</feature>
<keyword evidence="4 6" id="KW-0573">Peptidoglycan synthesis</keyword>
<evidence type="ECO:0000256" key="3">
    <source>
        <dbReference type="ARBA" id="ARBA00022960"/>
    </source>
</evidence>